<protein>
    <submittedName>
        <fullName evidence="2">Uncharacterized protein YbjT (DUF2867 family)</fullName>
    </submittedName>
</protein>
<dbReference type="PANTHER" id="PTHR43162:SF1">
    <property type="entry name" value="PRESTALK A DIFFERENTIATION PROTEIN A"/>
    <property type="match status" value="1"/>
</dbReference>
<dbReference type="RefSeq" id="WP_110469336.1">
    <property type="nucleotide sequence ID" value="NZ_QJSP01000005.1"/>
</dbReference>
<evidence type="ECO:0000313" key="3">
    <source>
        <dbReference type="Proteomes" id="UP000247591"/>
    </source>
</evidence>
<dbReference type="InterPro" id="IPR051604">
    <property type="entry name" value="Ergot_Alk_Oxidoreductase"/>
</dbReference>
<comment type="caution">
    <text evidence="2">The sequence shown here is derived from an EMBL/GenBank/DDBJ whole genome shotgun (WGS) entry which is preliminary data.</text>
</comment>
<dbReference type="InterPro" id="IPR036291">
    <property type="entry name" value="NAD(P)-bd_dom_sf"/>
</dbReference>
<sequence length="291" mass="30932">MTIVVTTPTGRVGSRVAELLIQAGERPRLLARDAERVDSALRRCSDVVEVDLGEADEVAAACAGADTLYWVDPPTTDDDPIAGYDRMGASAAHAITNSSIGRVVFQSSVGAEARGGFGEIDGLGATEERLNGTGADVTHLRCGYFFSNLLMDLDSLRAGHLFTTLPLEKAIPLVDPRDIGEVAAALLLSRSWSGRRTQGVHGPRDMSFTDIANTLTQTVGHSITAVQVSDDDVAQQLLGLGMTPAQVDGIVGMMRGMRGDFTPEDPRDVHTTTPTTLAAWSFSTLRPVLLN</sequence>
<dbReference type="SUPFAM" id="SSF51735">
    <property type="entry name" value="NAD(P)-binding Rossmann-fold domains"/>
    <property type="match status" value="1"/>
</dbReference>
<dbReference type="Gene3D" id="3.90.25.10">
    <property type="entry name" value="UDP-galactose 4-epimerase, domain 1"/>
    <property type="match status" value="1"/>
</dbReference>
<dbReference type="EMBL" id="QJSP01000005">
    <property type="protein sequence ID" value="PYE17948.1"/>
    <property type="molecule type" value="Genomic_DNA"/>
</dbReference>
<accession>A0A318RP62</accession>
<dbReference type="InterPro" id="IPR016040">
    <property type="entry name" value="NAD(P)-bd_dom"/>
</dbReference>
<feature type="domain" description="NAD(P)-binding" evidence="1">
    <location>
        <begin position="9"/>
        <end position="143"/>
    </location>
</feature>
<dbReference type="OrthoDB" id="4632815at2"/>
<proteinExistence type="predicted"/>
<evidence type="ECO:0000259" key="1">
    <source>
        <dbReference type="Pfam" id="PF13460"/>
    </source>
</evidence>
<reference evidence="2 3" key="1">
    <citation type="submission" date="2018-06" db="EMBL/GenBank/DDBJ databases">
        <title>Genomic Encyclopedia of Type Strains, Phase IV (KMG-IV): sequencing the most valuable type-strain genomes for metagenomic binning, comparative biology and taxonomic classification.</title>
        <authorList>
            <person name="Goeker M."/>
        </authorList>
    </citation>
    <scope>NUCLEOTIDE SEQUENCE [LARGE SCALE GENOMIC DNA]</scope>
    <source>
        <strain evidence="2 3">DSM 45521</strain>
    </source>
</reference>
<organism evidence="2 3">
    <name type="scientific">Williamsia limnetica</name>
    <dbReference type="NCBI Taxonomy" id="882452"/>
    <lineage>
        <taxon>Bacteria</taxon>
        <taxon>Bacillati</taxon>
        <taxon>Actinomycetota</taxon>
        <taxon>Actinomycetes</taxon>
        <taxon>Mycobacteriales</taxon>
        <taxon>Nocardiaceae</taxon>
        <taxon>Williamsia</taxon>
    </lineage>
</organism>
<keyword evidence="3" id="KW-1185">Reference proteome</keyword>
<name>A0A318RP62_WILLI</name>
<dbReference type="Gene3D" id="3.40.50.720">
    <property type="entry name" value="NAD(P)-binding Rossmann-like Domain"/>
    <property type="match status" value="1"/>
</dbReference>
<gene>
    <name evidence="2" type="ORF">DFR67_10593</name>
</gene>
<dbReference type="Proteomes" id="UP000247591">
    <property type="component" value="Unassembled WGS sequence"/>
</dbReference>
<dbReference type="AlphaFoldDB" id="A0A318RP62"/>
<evidence type="ECO:0000313" key="2">
    <source>
        <dbReference type="EMBL" id="PYE17948.1"/>
    </source>
</evidence>
<dbReference type="Pfam" id="PF13460">
    <property type="entry name" value="NAD_binding_10"/>
    <property type="match status" value="1"/>
</dbReference>
<dbReference type="PANTHER" id="PTHR43162">
    <property type="match status" value="1"/>
</dbReference>